<dbReference type="OrthoDB" id="67991at2759"/>
<evidence type="ECO:0000313" key="2">
    <source>
        <dbReference type="Proteomes" id="UP000794436"/>
    </source>
</evidence>
<protein>
    <submittedName>
        <fullName evidence="1">Uncharacterized protein</fullName>
    </submittedName>
</protein>
<proteinExistence type="predicted"/>
<comment type="caution">
    <text evidence="1">The sequence shown here is derived from an EMBL/GenBank/DDBJ whole genome shotgun (WGS) entry which is preliminary data.</text>
</comment>
<reference evidence="1" key="1">
    <citation type="submission" date="2019-03" db="EMBL/GenBank/DDBJ databases">
        <title>Long read genome sequence of the mycoparasitic Pythium oligandrum ATCC 38472 isolated from sugarbeet rhizosphere.</title>
        <authorList>
            <person name="Gaulin E."/>
        </authorList>
    </citation>
    <scope>NUCLEOTIDE SEQUENCE</scope>
    <source>
        <strain evidence="1">ATCC 38472_TT</strain>
    </source>
</reference>
<keyword evidence="2" id="KW-1185">Reference proteome</keyword>
<dbReference type="Proteomes" id="UP000794436">
    <property type="component" value="Unassembled WGS sequence"/>
</dbReference>
<accession>A0A8K1CQQ9</accession>
<name>A0A8K1CQQ9_PYTOL</name>
<organism evidence="1 2">
    <name type="scientific">Pythium oligandrum</name>
    <name type="common">Mycoparasitic fungus</name>
    <dbReference type="NCBI Taxonomy" id="41045"/>
    <lineage>
        <taxon>Eukaryota</taxon>
        <taxon>Sar</taxon>
        <taxon>Stramenopiles</taxon>
        <taxon>Oomycota</taxon>
        <taxon>Peronosporomycetes</taxon>
        <taxon>Pythiales</taxon>
        <taxon>Pythiaceae</taxon>
        <taxon>Pythium</taxon>
    </lineage>
</organism>
<sequence>MLAAFGLDIYRKAPGGKAHCTIPTDRLAVLMLDDCQRQFKNVPFSVALLKNSASLLPQHVRIVLSATHLLEDANPASPVEFGNVVARLTLEEFLISDDESKAFLEKENGLHKNMQYSTLMEILIRECKGHIGALRCAIDSLSYHFSKSSPTLAEVLQFYFSSTFLGYMSRCYGSKHTSPTIPALQQFLIKCLVRDPTAGPIYLQQLSQEDESYLKRLTKAGIVTTDRGGFVRFMTPMSERYYTQWLFPYRAAGNPTSLQELVRKALSSMSASMLRQSVASARDLPKEATFQHLFLTGLAHHTSASCFICHELSKVFPAEPNELTNGQMDFHLNGDLRWGIELLVDGKGIGEHMRRFAPGGKYAALGAAQYVVVDLRGNESGRVTDVVREEHRISVFYKLGDFSSCRCIFGMEEDPRPIVLEN</sequence>
<dbReference type="AlphaFoldDB" id="A0A8K1CQQ9"/>
<dbReference type="EMBL" id="SPLM01000003">
    <property type="protein sequence ID" value="TMW68091.1"/>
    <property type="molecule type" value="Genomic_DNA"/>
</dbReference>
<evidence type="ECO:0000313" key="1">
    <source>
        <dbReference type="EMBL" id="TMW68091.1"/>
    </source>
</evidence>
<gene>
    <name evidence="1" type="ORF">Poli38472_007763</name>
</gene>